<evidence type="ECO:0000313" key="4">
    <source>
        <dbReference type="EMBL" id="TWU02968.1"/>
    </source>
</evidence>
<dbReference type="SUPFAM" id="SSF74650">
    <property type="entry name" value="Galactose mutarotase-like"/>
    <property type="match status" value="1"/>
</dbReference>
<accession>A0A5C6ATQ9</accession>
<dbReference type="InterPro" id="IPR014718">
    <property type="entry name" value="GH-type_carb-bd"/>
</dbReference>
<dbReference type="GO" id="GO:0030288">
    <property type="term" value="C:outer membrane-bounded periplasmic space"/>
    <property type="evidence" value="ECO:0007669"/>
    <property type="project" value="TreeGrafter"/>
</dbReference>
<dbReference type="PANTHER" id="PTHR30504">
    <property type="entry name" value="GLUCANS BIOSYNTHESIS PROTEIN"/>
    <property type="match status" value="1"/>
</dbReference>
<dbReference type="GO" id="GO:0030246">
    <property type="term" value="F:carbohydrate binding"/>
    <property type="evidence" value="ECO:0007669"/>
    <property type="project" value="InterPro"/>
</dbReference>
<sequence length="542" mass="61144">MHRSIAYLLPTVCLNTLVHVVMIHVGLLSDPVAAESPAENALSRQTWREIDSFERLDLLTQSLATLPFVPRRPLPEPLAKLDYEQYREISFRPEQGVWWKSGSPFCLETFHRGFVQKDRVDLFTIDDDGVHEVLFSPKHFVYGIPIEDSAELLDSGHAGVKVVGRIPGLGDPQEFLTFLGSSYFRARSCDTVYGASARGLAVNVGLPCDEEFPFFRAFWVRAVEPDCDTLTVLALMDSPSMCGAYEFVLQPGGVETTVAVKSRLHFRSIPEKIGLAPLTSMWMWGDGLDGPSLDKRPGVHDSDGLLIRSDEDDWTWRAFARQSYPSVSTVPTEKLLGFGVLQRNRAFFHYDDHNAQYHKRPSIWIEPNRDGSSDGVWENGRVELLELPGAHEGIDNIAAYWVPQQTPKVGDPLDLNYVVKFFPGDCADQSKIARVTHLDVDRKKDRIGVTARFSGETIRDLSFHSMTIDVSLIRGELVSKSIERTDTGDWLASIEFRPTEEAPVEVSMRLMSGPDCVTERLQYLCPNEQPEFMYPQVYTRKE</sequence>
<dbReference type="InterPro" id="IPR007444">
    <property type="entry name" value="Glucan_biosyn_MdoG_C"/>
</dbReference>
<dbReference type="Proteomes" id="UP000320176">
    <property type="component" value="Unassembled WGS sequence"/>
</dbReference>
<dbReference type="Gene3D" id="2.70.98.10">
    <property type="match status" value="1"/>
</dbReference>
<comment type="caution">
    <text evidence="4">The sequence shown here is derived from an EMBL/GenBank/DDBJ whole genome shotgun (WGS) entry which is preliminary data.</text>
</comment>
<proteinExistence type="predicted"/>
<organism evidence="4 5">
    <name type="scientific">Stieleria varia</name>
    <dbReference type="NCBI Taxonomy" id="2528005"/>
    <lineage>
        <taxon>Bacteria</taxon>
        <taxon>Pseudomonadati</taxon>
        <taxon>Planctomycetota</taxon>
        <taxon>Planctomycetia</taxon>
        <taxon>Pirellulales</taxon>
        <taxon>Pirellulaceae</taxon>
        <taxon>Stieleria</taxon>
    </lineage>
</organism>
<keyword evidence="5" id="KW-1185">Reference proteome</keyword>
<dbReference type="PANTHER" id="PTHR30504:SF2">
    <property type="entry name" value="GLUCANS BIOSYNTHESIS PROTEIN G"/>
    <property type="match status" value="1"/>
</dbReference>
<keyword evidence="2" id="KW-0812">Transmembrane</keyword>
<protein>
    <submittedName>
        <fullName evidence="4">Glucans biosynthesis protein G</fullName>
    </submittedName>
</protein>
<keyword evidence="2" id="KW-1133">Transmembrane helix</keyword>
<dbReference type="AlphaFoldDB" id="A0A5C6ATQ9"/>
<feature type="domain" description="Glucan biosynthesis periplasmic MdoG C-terminal" evidence="3">
    <location>
        <begin position="53"/>
        <end position="523"/>
    </location>
</feature>
<name>A0A5C6ATQ9_9BACT</name>
<evidence type="ECO:0000256" key="2">
    <source>
        <dbReference type="SAM" id="Phobius"/>
    </source>
</evidence>
<dbReference type="EMBL" id="SJPN01000004">
    <property type="protein sequence ID" value="TWU02968.1"/>
    <property type="molecule type" value="Genomic_DNA"/>
</dbReference>
<dbReference type="GO" id="GO:0051274">
    <property type="term" value="P:beta-glucan biosynthetic process"/>
    <property type="evidence" value="ECO:0007669"/>
    <property type="project" value="TreeGrafter"/>
</dbReference>
<dbReference type="InterPro" id="IPR011013">
    <property type="entry name" value="Gal_mutarotase_sf_dom"/>
</dbReference>
<comment type="subcellular location">
    <subcellularLocation>
        <location evidence="1">Periplasm</location>
    </subcellularLocation>
</comment>
<dbReference type="Pfam" id="PF04349">
    <property type="entry name" value="MdoG"/>
    <property type="match status" value="1"/>
</dbReference>
<evidence type="ECO:0000259" key="3">
    <source>
        <dbReference type="Pfam" id="PF04349"/>
    </source>
</evidence>
<dbReference type="PIRSF" id="PIRSF006281">
    <property type="entry name" value="MdoG"/>
    <property type="match status" value="1"/>
</dbReference>
<feature type="transmembrane region" description="Helical" evidence="2">
    <location>
        <begin position="7"/>
        <end position="27"/>
    </location>
</feature>
<evidence type="ECO:0000256" key="1">
    <source>
        <dbReference type="ARBA" id="ARBA00004418"/>
    </source>
</evidence>
<keyword evidence="2" id="KW-0472">Membrane</keyword>
<dbReference type="GO" id="GO:0003824">
    <property type="term" value="F:catalytic activity"/>
    <property type="evidence" value="ECO:0007669"/>
    <property type="project" value="InterPro"/>
</dbReference>
<gene>
    <name evidence="4" type="primary">mdoG</name>
    <name evidence="4" type="ORF">Pla52n_40570</name>
</gene>
<dbReference type="RefSeq" id="WP_231742118.1">
    <property type="nucleotide sequence ID" value="NZ_CP151726.1"/>
</dbReference>
<dbReference type="InterPro" id="IPR014438">
    <property type="entry name" value="Glucan_biosyn_MdoG/MdoD"/>
</dbReference>
<reference evidence="4 5" key="1">
    <citation type="submission" date="2019-02" db="EMBL/GenBank/DDBJ databases">
        <title>Deep-cultivation of Planctomycetes and their phenomic and genomic characterization uncovers novel biology.</title>
        <authorList>
            <person name="Wiegand S."/>
            <person name="Jogler M."/>
            <person name="Boedeker C."/>
            <person name="Pinto D."/>
            <person name="Vollmers J."/>
            <person name="Rivas-Marin E."/>
            <person name="Kohn T."/>
            <person name="Peeters S.H."/>
            <person name="Heuer A."/>
            <person name="Rast P."/>
            <person name="Oberbeckmann S."/>
            <person name="Bunk B."/>
            <person name="Jeske O."/>
            <person name="Meyerdierks A."/>
            <person name="Storesund J.E."/>
            <person name="Kallscheuer N."/>
            <person name="Luecker S."/>
            <person name="Lage O.M."/>
            <person name="Pohl T."/>
            <person name="Merkel B.J."/>
            <person name="Hornburger P."/>
            <person name="Mueller R.-W."/>
            <person name="Bruemmer F."/>
            <person name="Labrenz M."/>
            <person name="Spormann A.M."/>
            <person name="Op Den Camp H."/>
            <person name="Overmann J."/>
            <person name="Amann R."/>
            <person name="Jetten M.S.M."/>
            <person name="Mascher T."/>
            <person name="Medema M.H."/>
            <person name="Devos D.P."/>
            <person name="Kaster A.-K."/>
            <person name="Ovreas L."/>
            <person name="Rohde M."/>
            <person name="Galperin M.Y."/>
            <person name="Jogler C."/>
        </authorList>
    </citation>
    <scope>NUCLEOTIDE SEQUENCE [LARGE SCALE GENOMIC DNA]</scope>
    <source>
        <strain evidence="4 5">Pla52n</strain>
    </source>
</reference>
<evidence type="ECO:0000313" key="5">
    <source>
        <dbReference type="Proteomes" id="UP000320176"/>
    </source>
</evidence>